<keyword evidence="3" id="KW-0813">Transport</keyword>
<evidence type="ECO:0000256" key="7">
    <source>
        <dbReference type="ARBA" id="ARBA00022958"/>
    </source>
</evidence>
<evidence type="ECO:0000256" key="12">
    <source>
        <dbReference type="ARBA" id="ARBA00034430"/>
    </source>
</evidence>
<evidence type="ECO:0000256" key="4">
    <source>
        <dbReference type="ARBA" id="ARBA00022538"/>
    </source>
</evidence>
<organism evidence="14 15">
    <name type="scientific">Sphingomonas lycopersici</name>
    <dbReference type="NCBI Taxonomy" id="2951807"/>
    <lineage>
        <taxon>Bacteria</taxon>
        <taxon>Pseudomonadati</taxon>
        <taxon>Pseudomonadota</taxon>
        <taxon>Alphaproteobacteria</taxon>
        <taxon>Sphingomonadales</taxon>
        <taxon>Sphingomonadaceae</taxon>
        <taxon>Sphingomonas</taxon>
    </lineage>
</organism>
<keyword evidence="5 13" id="KW-0812">Transmembrane</keyword>
<evidence type="ECO:0000256" key="6">
    <source>
        <dbReference type="ARBA" id="ARBA00022826"/>
    </source>
</evidence>
<keyword evidence="10 13" id="KW-0472">Membrane</keyword>
<dbReference type="GO" id="GO:0016020">
    <property type="term" value="C:membrane"/>
    <property type="evidence" value="ECO:0007669"/>
    <property type="project" value="UniProtKB-SubCell"/>
</dbReference>
<keyword evidence="9" id="KW-0406">Ion transport</keyword>
<comment type="similarity">
    <text evidence="2">Belongs to the TMEM175 family.</text>
</comment>
<dbReference type="PANTHER" id="PTHR31462">
    <property type="entry name" value="ENDOSOMAL/LYSOSOMAL POTASSIUM CHANNEL TMEM175"/>
    <property type="match status" value="1"/>
</dbReference>
<dbReference type="InterPro" id="IPR010617">
    <property type="entry name" value="TMEM175-like"/>
</dbReference>
<feature type="transmembrane region" description="Helical" evidence="13">
    <location>
        <begin position="44"/>
        <end position="62"/>
    </location>
</feature>
<reference evidence="14" key="1">
    <citation type="submission" date="2022-06" db="EMBL/GenBank/DDBJ databases">
        <title>Sphingomonas sp. nov. isolated from rhizosphere soil of tomato.</title>
        <authorList>
            <person name="Dong H."/>
            <person name="Gao R."/>
        </authorList>
    </citation>
    <scope>NUCLEOTIDE SEQUENCE</scope>
    <source>
        <strain evidence="14">MMSM24</strain>
    </source>
</reference>
<keyword evidence="15" id="KW-1185">Reference proteome</keyword>
<evidence type="ECO:0000256" key="11">
    <source>
        <dbReference type="ARBA" id="ARBA00023303"/>
    </source>
</evidence>
<keyword evidence="8 13" id="KW-1133">Transmembrane helix</keyword>
<dbReference type="GO" id="GO:0005267">
    <property type="term" value="F:potassium channel activity"/>
    <property type="evidence" value="ECO:0007669"/>
    <property type="project" value="UniProtKB-KW"/>
</dbReference>
<sequence length="203" mass="22962">MAEEQEAEGTGLGRVEAFSDGVIAIIITIMVLELKVPVEDGLGHILSMWHLFLAYALSYLYVGLYWGNHHRLLGHARRVTNGLIWSNLALLFGLSLVPFGTAYLGEHEFSRTATQLYLVTLILPSIGYIWLQRVVVRTGVKHERAHRYHVETTRKGYFAMAVYTAGFALTFVSPWFGIICAMLVALFWIVPQTPLDRLFAERH</sequence>
<keyword evidence="7" id="KW-0630">Potassium</keyword>
<dbReference type="EMBL" id="JANFAV010000008">
    <property type="protein sequence ID" value="MCW6535603.1"/>
    <property type="molecule type" value="Genomic_DNA"/>
</dbReference>
<proteinExistence type="inferred from homology"/>
<evidence type="ECO:0000313" key="15">
    <source>
        <dbReference type="Proteomes" id="UP001165565"/>
    </source>
</evidence>
<feature type="transmembrane region" description="Helical" evidence="13">
    <location>
        <begin position="12"/>
        <end position="32"/>
    </location>
</feature>
<feature type="transmembrane region" description="Helical" evidence="13">
    <location>
        <begin position="83"/>
        <end position="104"/>
    </location>
</feature>
<evidence type="ECO:0000256" key="1">
    <source>
        <dbReference type="ARBA" id="ARBA00004141"/>
    </source>
</evidence>
<keyword evidence="11" id="KW-0407">Ion channel</keyword>
<evidence type="ECO:0000256" key="8">
    <source>
        <dbReference type="ARBA" id="ARBA00022989"/>
    </source>
</evidence>
<accession>A0AA41ZH53</accession>
<protein>
    <submittedName>
        <fullName evidence="14">TMEM175 family protein</fullName>
    </submittedName>
</protein>
<gene>
    <name evidence="14" type="ORF">NEE01_12525</name>
</gene>
<comment type="subcellular location">
    <subcellularLocation>
        <location evidence="1">Membrane</location>
        <topology evidence="1">Multi-pass membrane protein</topology>
    </subcellularLocation>
</comment>
<keyword evidence="6" id="KW-0631">Potassium channel</keyword>
<evidence type="ECO:0000313" key="14">
    <source>
        <dbReference type="EMBL" id="MCW6535603.1"/>
    </source>
</evidence>
<feature type="transmembrane region" description="Helical" evidence="13">
    <location>
        <begin position="116"/>
        <end position="136"/>
    </location>
</feature>
<comment type="catalytic activity">
    <reaction evidence="12">
        <text>K(+)(in) = K(+)(out)</text>
        <dbReference type="Rhea" id="RHEA:29463"/>
        <dbReference type="ChEBI" id="CHEBI:29103"/>
    </reaction>
</comment>
<dbReference type="Proteomes" id="UP001165565">
    <property type="component" value="Unassembled WGS sequence"/>
</dbReference>
<dbReference type="PANTHER" id="PTHR31462:SF5">
    <property type="entry name" value="ENDOSOMAL_LYSOSOMAL PROTON CHANNEL TMEM175"/>
    <property type="match status" value="1"/>
</dbReference>
<evidence type="ECO:0000256" key="10">
    <source>
        <dbReference type="ARBA" id="ARBA00023136"/>
    </source>
</evidence>
<evidence type="ECO:0000256" key="3">
    <source>
        <dbReference type="ARBA" id="ARBA00022448"/>
    </source>
</evidence>
<dbReference type="RefSeq" id="WP_179511440.1">
    <property type="nucleotide sequence ID" value="NZ_JANFAU010000002.1"/>
</dbReference>
<evidence type="ECO:0000256" key="13">
    <source>
        <dbReference type="SAM" id="Phobius"/>
    </source>
</evidence>
<dbReference type="AlphaFoldDB" id="A0AA41ZH53"/>
<feature type="transmembrane region" description="Helical" evidence="13">
    <location>
        <begin position="157"/>
        <end position="190"/>
    </location>
</feature>
<keyword evidence="4" id="KW-0633">Potassium transport</keyword>
<evidence type="ECO:0000256" key="5">
    <source>
        <dbReference type="ARBA" id="ARBA00022692"/>
    </source>
</evidence>
<dbReference type="GO" id="GO:0015252">
    <property type="term" value="F:proton channel activity"/>
    <property type="evidence" value="ECO:0007669"/>
    <property type="project" value="InterPro"/>
</dbReference>
<comment type="caution">
    <text evidence="14">The sequence shown here is derived from an EMBL/GenBank/DDBJ whole genome shotgun (WGS) entry which is preliminary data.</text>
</comment>
<name>A0AA41ZH53_9SPHN</name>
<dbReference type="Pfam" id="PF06736">
    <property type="entry name" value="TMEM175"/>
    <property type="match status" value="1"/>
</dbReference>
<evidence type="ECO:0000256" key="9">
    <source>
        <dbReference type="ARBA" id="ARBA00023065"/>
    </source>
</evidence>
<evidence type="ECO:0000256" key="2">
    <source>
        <dbReference type="ARBA" id="ARBA00006920"/>
    </source>
</evidence>